<keyword evidence="1" id="KW-0812">Transmembrane</keyword>
<protein>
    <submittedName>
        <fullName evidence="2">Uncharacterized protein</fullName>
    </submittedName>
</protein>
<sequence>MSWFGYWYEGIFVSFVMMLLYMIAGAGLRGRLDKTFLLYPILTWFVLWVVSFGLVGYYSSMFRGSAPSFTILGFHPSFAWVFIAWVGSVLTLAVGFYVNRDKWLSQKDWEAYQETIKGLNQQLSKEGK</sequence>
<organism evidence="2">
    <name type="scientific">bioreactor metagenome</name>
    <dbReference type="NCBI Taxonomy" id="1076179"/>
    <lineage>
        <taxon>unclassified sequences</taxon>
        <taxon>metagenomes</taxon>
        <taxon>ecological metagenomes</taxon>
    </lineage>
</organism>
<comment type="caution">
    <text evidence="2">The sequence shown here is derived from an EMBL/GenBank/DDBJ whole genome shotgun (WGS) entry which is preliminary data.</text>
</comment>
<dbReference type="AlphaFoldDB" id="A0A645EDU5"/>
<feature type="transmembrane region" description="Helical" evidence="1">
    <location>
        <begin position="6"/>
        <end position="24"/>
    </location>
</feature>
<keyword evidence="1" id="KW-0472">Membrane</keyword>
<name>A0A645EDU5_9ZZZZ</name>
<feature type="transmembrane region" description="Helical" evidence="1">
    <location>
        <begin position="78"/>
        <end position="98"/>
    </location>
</feature>
<evidence type="ECO:0000313" key="2">
    <source>
        <dbReference type="EMBL" id="MPN00061.1"/>
    </source>
</evidence>
<proteinExistence type="predicted"/>
<keyword evidence="1" id="KW-1133">Transmembrane helix</keyword>
<accession>A0A645EDU5</accession>
<reference evidence="2" key="1">
    <citation type="submission" date="2019-08" db="EMBL/GenBank/DDBJ databases">
        <authorList>
            <person name="Kucharzyk K."/>
            <person name="Murdoch R.W."/>
            <person name="Higgins S."/>
            <person name="Loffler F."/>
        </authorList>
    </citation>
    <scope>NUCLEOTIDE SEQUENCE</scope>
</reference>
<gene>
    <name evidence="2" type="ORF">SDC9_147255</name>
</gene>
<dbReference type="EMBL" id="VSSQ01046109">
    <property type="protein sequence ID" value="MPN00061.1"/>
    <property type="molecule type" value="Genomic_DNA"/>
</dbReference>
<feature type="transmembrane region" description="Helical" evidence="1">
    <location>
        <begin position="36"/>
        <end position="58"/>
    </location>
</feature>
<evidence type="ECO:0000256" key="1">
    <source>
        <dbReference type="SAM" id="Phobius"/>
    </source>
</evidence>